<dbReference type="SMART" id="SM00418">
    <property type="entry name" value="HTH_ARSR"/>
    <property type="match status" value="1"/>
</dbReference>
<dbReference type="HOGENOM" id="CLU_142742_0_0_11"/>
<comment type="caution">
    <text evidence="6">The sequence shown here is derived from an EMBL/GenBank/DDBJ whole genome shotgun (WGS) entry which is preliminary data.</text>
</comment>
<evidence type="ECO:0000256" key="2">
    <source>
        <dbReference type="ARBA" id="ARBA00023125"/>
    </source>
</evidence>
<feature type="region of interest" description="Disordered" evidence="4">
    <location>
        <begin position="119"/>
        <end position="156"/>
    </location>
</feature>
<dbReference type="OrthoDB" id="3400172at2"/>
<keyword evidence="7" id="KW-1185">Reference proteome</keyword>
<proteinExistence type="predicted"/>
<dbReference type="InterPro" id="IPR001845">
    <property type="entry name" value="HTH_ArsR_DNA-bd_dom"/>
</dbReference>
<keyword evidence="2" id="KW-0238">DNA-binding</keyword>
<gene>
    <name evidence="6" type="ORF">HMPREF0291_11149</name>
</gene>
<sequence>MVEPQLLPQWPEDKLARTSEVIGALDSPLRLQIILLLNQQPHVVHELVTELEKSQPLVSQHLRVLKNAGLVSATRTGREMVYRLAIPSVMSIIESISGLTEQDSRDDLAARRAARKGPDFVDATGSVGSASAFGPIGDHTPDADPGLIPDGPSPSL</sequence>
<dbReference type="CDD" id="cd00090">
    <property type="entry name" value="HTH_ARSR"/>
    <property type="match status" value="1"/>
</dbReference>
<dbReference type="Pfam" id="PF01022">
    <property type="entry name" value="HTH_5"/>
    <property type="match status" value="1"/>
</dbReference>
<dbReference type="PANTHER" id="PTHR43132">
    <property type="entry name" value="ARSENICAL RESISTANCE OPERON REPRESSOR ARSR-RELATED"/>
    <property type="match status" value="1"/>
</dbReference>
<evidence type="ECO:0000256" key="1">
    <source>
        <dbReference type="ARBA" id="ARBA00023015"/>
    </source>
</evidence>
<dbReference type="InterPro" id="IPR011991">
    <property type="entry name" value="ArsR-like_HTH"/>
</dbReference>
<evidence type="ECO:0000313" key="6">
    <source>
        <dbReference type="EMBL" id="EFK53492.1"/>
    </source>
</evidence>
<dbReference type="PRINTS" id="PR00778">
    <property type="entry name" value="HTHARSR"/>
</dbReference>
<reference evidence="6" key="1">
    <citation type="submission" date="2010-06" db="EMBL/GenBank/DDBJ databases">
        <authorList>
            <person name="Muzny D."/>
            <person name="Qin X."/>
            <person name="Buhay C."/>
            <person name="Dugan-Rocha S."/>
            <person name="Ding Y."/>
            <person name="Chen G."/>
            <person name="Hawes A."/>
            <person name="Holder M."/>
            <person name="Jhangiani S."/>
            <person name="Johnson A."/>
            <person name="Khan Z."/>
            <person name="Li Z."/>
            <person name="Liu W."/>
            <person name="Liu X."/>
            <person name="Perez L."/>
            <person name="Shen H."/>
            <person name="Wang Q."/>
            <person name="Watt J."/>
            <person name="Xi L."/>
            <person name="Xin Y."/>
            <person name="Zhou J."/>
            <person name="Deng J."/>
            <person name="Jiang H."/>
            <person name="Liu Y."/>
            <person name="Qu J."/>
            <person name="Song X.-Z."/>
            <person name="Zhang L."/>
            <person name="Villasana D."/>
            <person name="Johnson A."/>
            <person name="Liu J."/>
            <person name="Liyanage D."/>
            <person name="Lorensuhewa L."/>
            <person name="Robinson T."/>
            <person name="Song A."/>
            <person name="Song B.-B."/>
            <person name="Dinh H."/>
            <person name="Thornton R."/>
            <person name="Coyle M."/>
            <person name="Francisco L."/>
            <person name="Jackson L."/>
            <person name="Javaid M."/>
            <person name="Korchina V."/>
            <person name="Kovar C."/>
            <person name="Mata R."/>
            <person name="Mathew T."/>
            <person name="Ngo R."/>
            <person name="Nguyen L."/>
            <person name="Nguyen N."/>
            <person name="Okwuonu G."/>
            <person name="Ongeri F."/>
            <person name="Pham C."/>
            <person name="Simmons D."/>
            <person name="Wilczek-Boney K."/>
            <person name="Hale W."/>
            <person name="Jakkamsetti A."/>
            <person name="Pham P."/>
            <person name="Ruth R."/>
            <person name="San Lucas F."/>
            <person name="Warren J."/>
            <person name="Zhang J."/>
            <person name="Zhao Z."/>
            <person name="Zhou C."/>
            <person name="Zhu D."/>
            <person name="Lee S."/>
            <person name="Bess C."/>
            <person name="Blankenburg K."/>
            <person name="Forbes L."/>
            <person name="Fu Q."/>
            <person name="Gubbala S."/>
            <person name="Hirani K."/>
            <person name="Jayaseelan J.C."/>
            <person name="Lara F."/>
            <person name="Munidasa M."/>
            <person name="Palculict T."/>
            <person name="Patil S."/>
            <person name="Pu L.-L."/>
            <person name="Saada N."/>
            <person name="Tang L."/>
            <person name="Weissenberger G."/>
            <person name="Zhu Y."/>
            <person name="Hemphill L."/>
            <person name="Shang Y."/>
            <person name="Youmans B."/>
            <person name="Ayvaz T."/>
            <person name="Ross M."/>
            <person name="Santibanez J."/>
            <person name="Aqrawi P."/>
            <person name="Gross S."/>
            <person name="Joshi V."/>
            <person name="Fowler G."/>
            <person name="Nazareth L."/>
            <person name="Reid J."/>
            <person name="Worley K."/>
            <person name="Petrosino J."/>
            <person name="Highlander S."/>
            <person name="Gibbs R."/>
        </authorList>
    </citation>
    <scope>NUCLEOTIDE SEQUENCE [LARGE SCALE GENOMIC DNA]</scope>
    <source>
        <strain evidence="6">ATCC 33030</strain>
    </source>
</reference>
<dbReference type="Proteomes" id="UP000004208">
    <property type="component" value="Unassembled WGS sequence"/>
</dbReference>
<protein>
    <submittedName>
        <fullName evidence="6">Transcriptional regulator, ArsR family</fullName>
    </submittedName>
</protein>
<dbReference type="SUPFAM" id="SSF46785">
    <property type="entry name" value="Winged helix' DNA-binding domain"/>
    <property type="match status" value="1"/>
</dbReference>
<dbReference type="GO" id="GO:0003677">
    <property type="term" value="F:DNA binding"/>
    <property type="evidence" value="ECO:0007669"/>
    <property type="project" value="UniProtKB-KW"/>
</dbReference>
<evidence type="ECO:0000256" key="3">
    <source>
        <dbReference type="ARBA" id="ARBA00023163"/>
    </source>
</evidence>
<keyword evidence="1" id="KW-0805">Transcription regulation</keyword>
<dbReference type="InterPro" id="IPR036388">
    <property type="entry name" value="WH-like_DNA-bd_sf"/>
</dbReference>
<keyword evidence="3" id="KW-0804">Transcription</keyword>
<dbReference type="eggNOG" id="COG0640">
    <property type="taxonomic scope" value="Bacteria"/>
</dbReference>
<dbReference type="InterPro" id="IPR051011">
    <property type="entry name" value="Metal_resp_trans_reg"/>
</dbReference>
<dbReference type="NCBIfam" id="NF033788">
    <property type="entry name" value="HTH_metalloreg"/>
    <property type="match status" value="1"/>
</dbReference>
<dbReference type="GO" id="GO:0003700">
    <property type="term" value="F:DNA-binding transcription factor activity"/>
    <property type="evidence" value="ECO:0007669"/>
    <property type="project" value="InterPro"/>
</dbReference>
<evidence type="ECO:0000313" key="7">
    <source>
        <dbReference type="Proteomes" id="UP000004208"/>
    </source>
</evidence>
<dbReference type="PANTHER" id="PTHR43132:SF2">
    <property type="entry name" value="ARSENICAL RESISTANCE OPERON REPRESSOR ARSR-RELATED"/>
    <property type="match status" value="1"/>
</dbReference>
<dbReference type="EMBL" id="ACLJ02000003">
    <property type="protein sequence ID" value="EFK53492.1"/>
    <property type="molecule type" value="Genomic_DNA"/>
</dbReference>
<dbReference type="STRING" id="585529.HMPREF0291_11149"/>
<dbReference type="PROSITE" id="PS50987">
    <property type="entry name" value="HTH_ARSR_2"/>
    <property type="match status" value="1"/>
</dbReference>
<evidence type="ECO:0000259" key="5">
    <source>
        <dbReference type="PROSITE" id="PS50987"/>
    </source>
</evidence>
<name>D7WE17_9CORY</name>
<evidence type="ECO:0000256" key="4">
    <source>
        <dbReference type="SAM" id="MobiDB-lite"/>
    </source>
</evidence>
<organism evidence="6 7">
    <name type="scientific">Corynebacterium genitalium ATCC 33030</name>
    <dbReference type="NCBI Taxonomy" id="585529"/>
    <lineage>
        <taxon>Bacteria</taxon>
        <taxon>Bacillati</taxon>
        <taxon>Actinomycetota</taxon>
        <taxon>Actinomycetes</taxon>
        <taxon>Mycobacteriales</taxon>
        <taxon>Corynebacteriaceae</taxon>
        <taxon>Corynebacterium</taxon>
    </lineage>
</organism>
<dbReference type="RefSeq" id="WP_005289352.1">
    <property type="nucleotide sequence ID" value="NZ_CM000961.1"/>
</dbReference>
<accession>D7WE17</accession>
<dbReference type="InterPro" id="IPR036390">
    <property type="entry name" value="WH_DNA-bd_sf"/>
</dbReference>
<feature type="domain" description="HTH arsR-type" evidence="5">
    <location>
        <begin position="10"/>
        <end position="104"/>
    </location>
</feature>
<dbReference type="AlphaFoldDB" id="D7WE17"/>
<dbReference type="Gene3D" id="1.10.10.10">
    <property type="entry name" value="Winged helix-like DNA-binding domain superfamily/Winged helix DNA-binding domain"/>
    <property type="match status" value="1"/>
</dbReference>